<dbReference type="VEuPathDB" id="CryptoDB:CMU_000770"/>
<proteinExistence type="predicted"/>
<sequence>MELLSEAACAAAGCNIQYLENLLSNNDIIKKYWSIILNSIPESFHVKYYDFLLPIPIVDNKLIETIPGCSKSEILSCNNRDEGDNVSYKPLEVEIELICEWSINRCLDIVERTLDIKGLAIPFIIKVINRVIITYDEMATINGDLLISNNLNILNNEFILYLYSFYCILEQFCIFLDNVKVYSSESILSIWTKFIMYDPVSRINFVIDQIDESTYNSKLSELISLYHGTYSHIQSIQLANIKNTRKNRNGLGLKLAKSSNISYCEPFIIKTGLHGRYEFIETSIMADKYINFDVEINYNSLKESIVGNIIMPFERVLIDYICKYLPLKKKTSSCIFLVSYLVCQSKTTISIKDRIILCPIQVLQLILWSIHSISSPLYDLDALSLQEFVDELYECIPTRDIMLNYFSEPLIVQKDKSDIIKNSDNNELDYLMIYCPCCKRPAIKTKDKIYTTIYKEWLLEVYNSVDMIEKELLIVDLMRELPPLPKFTFSDILKSIVNSNILECFILRLLYSINKQKERLEPGIIRKILLIYKNTNILAKLPNKPLGSEINILILFVEIYITSNKLERCSDNILEEVVLCLFQGIDSSSSLSITDFTNSLSCFIKSIFTSNSKLHNSTILNVQDFIEKLLEYKYPNSINYRKKSLMVTKNFLKKVKYSIKLFTHIEILLSYEATLIKTEFVDERLSKIPGINEVLEVSFNDIDIYKFNYNNPLDIISENEPMKVISDLFLANPNLCLLSLNNSLISNILEIIKSLDITNTNNLCCRFLINRFRITTLIHYGLINHAMVIIISILMEYSLKNKLHENLDSYLFEIALNVIMDHSEKCTDHEYSSLTQCKLADLLRTYFLALSPPKILLPLLHKEARLFLDQEEINLSLKEIPTTPVEWINPEIEMRNSNLYCTELQYISSAIKALQENENINTLKDDFGENYLLSNNCIRFLKEKFALYDSNTSYLEKISQIVELYDKDSILGISVDLLVFNGTISILMLRDLKINSYRKLEIVRGIQDFMTLICKPNDATLITVNKLVLFFQIYNNLYNIISNKEKAKYNKHLEILLKLEEQHPIYTISESSAEWQERWIYWIKAVEPKSLFTLGQALDSFKESQNEDQNSPAVVMLHIYMLLESISTYKSANLAKIQDVQLSLNILHLKIFEEFPFECLNLLCERYYNLNKGNSFEFLYLRMLILIISNLTDLKIKLNSFNNKLKYSLPYRYDSIEVFRLLLYLYRMWPKFDLTTIDHRNLKDTDTNTNEYGRLKIPTTDIDYFLEEILIWCNWDNFWTFKKLIYSIDTSERLRLRITLCDISYNILIKAFEVENRFPTTCFSNLRFGPGISASTILLDLLKELTFDYIKTLKFLCALSHLKNHQIDVVLLILDMEDELYSNSLVNSNNLSRLLIELRAFLALSEIYKLDQKDNTVGYISLNGNSFEILKSYCFEQFLEESVSSSLIENIVLNLGFKYSQLIVEGFKCVTASLSNKDSMYIWKYLSMTCKIFIEKGERYQENIVLDFIKACIDIIQIFSNFKLKSSLPYILIDVLKTNNLINSEILPHCIFWCCSQMCHFSMVVSESLLQLELESIKDDIIENMIRDWTESYEENRNISFTKLTFGNILKLFSGLELLKILFSVDNEDEDDKFRAFTPLLWVHHYDEWNVSNISGLCQGYTNEENKSIIHVIFSGFVFKILKICIDNDLLYFSEFILLWTSFGRSLLLDQDEILFLNYLNTLKSHFELGLLSSNRAYLQSTLTYIRTEEVLKYKNNAVWNPQVNDIIKGILIILNGSTYLFSGTAFLDYILIPILTFESPDNENLLEIGQSLLNNFSIDYESVRYVDLIAVGLMLKVIMNYRRSLIQFISSQFVAMKCVNCAIKLISSDIGITNACQNALSCVYIILSNYLNLKPDNFNLTEFNLMHFDKNYLEFLSNSSDNYSNYKWFRLYLMDTQYLDSDSTQIINKVSEYILLLLNTYYCGFLNGQYISYFEYLFSPKLIKKVLVSHEKLSGMYSHINKQAQDILNKKDKYLQKNINIV</sequence>
<protein>
    <submittedName>
        <fullName evidence="1">Uncharacterized protein</fullName>
    </submittedName>
</protein>
<reference evidence="1" key="1">
    <citation type="submission" date="2008-06" db="EMBL/GenBank/DDBJ databases">
        <authorList>
            <person name="Lorenzi H."/>
            <person name="Inman J."/>
            <person name="Miller J."/>
            <person name="Schobel S."/>
            <person name="Amedeo P."/>
            <person name="Caler E.V."/>
            <person name="da Silva J."/>
        </authorList>
    </citation>
    <scope>NUCLEOTIDE SEQUENCE [LARGE SCALE GENOMIC DNA]</scope>
    <source>
        <strain evidence="1">RN66</strain>
    </source>
</reference>
<dbReference type="OrthoDB" id="341415at2759"/>
<keyword evidence="2" id="KW-1185">Reference proteome</keyword>
<dbReference type="GeneID" id="6996802"/>
<gene>
    <name evidence="1" type="ORF">CMU_000770</name>
</gene>
<dbReference type="Proteomes" id="UP000001460">
    <property type="component" value="Unassembled WGS sequence"/>
</dbReference>
<dbReference type="EMBL" id="DS989732">
    <property type="protein sequence ID" value="EEA07207.1"/>
    <property type="molecule type" value="Genomic_DNA"/>
</dbReference>
<evidence type="ECO:0000313" key="1">
    <source>
        <dbReference type="EMBL" id="EEA07207.1"/>
    </source>
</evidence>
<evidence type="ECO:0000313" key="2">
    <source>
        <dbReference type="Proteomes" id="UP000001460"/>
    </source>
</evidence>
<dbReference type="RefSeq" id="XP_002141556.1">
    <property type="nucleotide sequence ID" value="XM_002141520.1"/>
</dbReference>
<accession>B6AG66</accession>
<name>B6AG66_CRYMR</name>
<organism evidence="1 2">
    <name type="scientific">Cryptosporidium muris (strain RN66)</name>
    <dbReference type="NCBI Taxonomy" id="441375"/>
    <lineage>
        <taxon>Eukaryota</taxon>
        <taxon>Sar</taxon>
        <taxon>Alveolata</taxon>
        <taxon>Apicomplexa</taxon>
        <taxon>Conoidasida</taxon>
        <taxon>Coccidia</taxon>
        <taxon>Eucoccidiorida</taxon>
        <taxon>Eimeriorina</taxon>
        <taxon>Cryptosporidiidae</taxon>
        <taxon>Cryptosporidium</taxon>
    </lineage>
</organism>